<sequence>MFDCQGESNNAETYIVALLRRANQLRHGDDLMMGGEFFAFMFQRYHAPIRLTTMGSVECTVRGISPQTELMSGEETIV</sequence>
<proteinExistence type="predicted"/>
<accession>A0A9W9V3L1</accession>
<reference evidence="1" key="2">
    <citation type="journal article" date="2023" name="IMA Fungus">
        <title>Comparative genomic study of the Penicillium genus elucidates a diverse pangenome and 15 lateral gene transfer events.</title>
        <authorList>
            <person name="Petersen C."/>
            <person name="Sorensen T."/>
            <person name="Nielsen M.R."/>
            <person name="Sondergaard T.E."/>
            <person name="Sorensen J.L."/>
            <person name="Fitzpatrick D.A."/>
            <person name="Frisvad J.C."/>
            <person name="Nielsen K.L."/>
        </authorList>
    </citation>
    <scope>NUCLEOTIDE SEQUENCE</scope>
    <source>
        <strain evidence="1">IBT 35675</strain>
    </source>
</reference>
<dbReference type="EMBL" id="JAPZBR010000001">
    <property type="protein sequence ID" value="KAJ5366444.1"/>
    <property type="molecule type" value="Genomic_DNA"/>
</dbReference>
<dbReference type="AlphaFoldDB" id="A0A9W9V3L1"/>
<organism evidence="1 2">
    <name type="scientific">Penicillium brevicompactum</name>
    <dbReference type="NCBI Taxonomy" id="5074"/>
    <lineage>
        <taxon>Eukaryota</taxon>
        <taxon>Fungi</taxon>
        <taxon>Dikarya</taxon>
        <taxon>Ascomycota</taxon>
        <taxon>Pezizomycotina</taxon>
        <taxon>Eurotiomycetes</taxon>
        <taxon>Eurotiomycetidae</taxon>
        <taxon>Eurotiales</taxon>
        <taxon>Aspergillaceae</taxon>
        <taxon>Penicillium</taxon>
    </lineage>
</organism>
<name>A0A9W9V3L1_PENBR</name>
<comment type="caution">
    <text evidence="1">The sequence shown here is derived from an EMBL/GenBank/DDBJ whole genome shotgun (WGS) entry which is preliminary data.</text>
</comment>
<dbReference type="Proteomes" id="UP001148299">
    <property type="component" value="Unassembled WGS sequence"/>
</dbReference>
<evidence type="ECO:0000313" key="1">
    <source>
        <dbReference type="EMBL" id="KAJ5366444.1"/>
    </source>
</evidence>
<reference evidence="1" key="1">
    <citation type="submission" date="2022-12" db="EMBL/GenBank/DDBJ databases">
        <authorList>
            <person name="Petersen C."/>
        </authorList>
    </citation>
    <scope>NUCLEOTIDE SEQUENCE</scope>
    <source>
        <strain evidence="1">IBT 35675</strain>
    </source>
</reference>
<protein>
    <submittedName>
        <fullName evidence="1">Uncharacterized protein</fullName>
    </submittedName>
</protein>
<evidence type="ECO:0000313" key="2">
    <source>
        <dbReference type="Proteomes" id="UP001148299"/>
    </source>
</evidence>
<keyword evidence="2" id="KW-1185">Reference proteome</keyword>
<gene>
    <name evidence="1" type="ORF">N7541_000385</name>
</gene>